<gene>
    <name evidence="1" type="ORF">JAAARDRAFT_36016</name>
</gene>
<keyword evidence="2" id="KW-1185">Reference proteome</keyword>
<dbReference type="AlphaFoldDB" id="A0A067PNZ6"/>
<organism evidence="1 2">
    <name type="scientific">Jaapia argillacea MUCL 33604</name>
    <dbReference type="NCBI Taxonomy" id="933084"/>
    <lineage>
        <taxon>Eukaryota</taxon>
        <taxon>Fungi</taxon>
        <taxon>Dikarya</taxon>
        <taxon>Basidiomycota</taxon>
        <taxon>Agaricomycotina</taxon>
        <taxon>Agaricomycetes</taxon>
        <taxon>Agaricomycetidae</taxon>
        <taxon>Jaapiales</taxon>
        <taxon>Jaapiaceae</taxon>
        <taxon>Jaapia</taxon>
    </lineage>
</organism>
<dbReference type="STRING" id="933084.A0A067PNZ6"/>
<accession>A0A067PNZ6</accession>
<dbReference type="Gene3D" id="1.20.58.80">
    <property type="entry name" value="Phosphotransferase system, lactose/cellobiose-type IIA subunit"/>
    <property type="match status" value="1"/>
</dbReference>
<evidence type="ECO:0000313" key="2">
    <source>
        <dbReference type="Proteomes" id="UP000027265"/>
    </source>
</evidence>
<evidence type="ECO:0000313" key="1">
    <source>
        <dbReference type="EMBL" id="KDQ56523.1"/>
    </source>
</evidence>
<reference evidence="2" key="1">
    <citation type="journal article" date="2014" name="Proc. Natl. Acad. Sci. U.S.A.">
        <title>Extensive sampling of basidiomycete genomes demonstrates inadequacy of the white-rot/brown-rot paradigm for wood decay fungi.</title>
        <authorList>
            <person name="Riley R."/>
            <person name="Salamov A.A."/>
            <person name="Brown D.W."/>
            <person name="Nagy L.G."/>
            <person name="Floudas D."/>
            <person name="Held B.W."/>
            <person name="Levasseur A."/>
            <person name="Lombard V."/>
            <person name="Morin E."/>
            <person name="Otillar R."/>
            <person name="Lindquist E.A."/>
            <person name="Sun H."/>
            <person name="LaButti K.M."/>
            <person name="Schmutz J."/>
            <person name="Jabbour D."/>
            <person name="Luo H."/>
            <person name="Baker S.E."/>
            <person name="Pisabarro A.G."/>
            <person name="Walton J.D."/>
            <person name="Blanchette R.A."/>
            <person name="Henrissat B."/>
            <person name="Martin F."/>
            <person name="Cullen D."/>
            <person name="Hibbett D.S."/>
            <person name="Grigoriev I.V."/>
        </authorList>
    </citation>
    <scope>NUCLEOTIDE SEQUENCE [LARGE SCALE GENOMIC DNA]</scope>
    <source>
        <strain evidence="2">MUCL 33604</strain>
    </source>
</reference>
<dbReference type="HOGENOM" id="CLU_1235184_0_0_1"/>
<proteinExistence type="predicted"/>
<dbReference type="EMBL" id="KL197721">
    <property type="protein sequence ID" value="KDQ56523.1"/>
    <property type="molecule type" value="Genomic_DNA"/>
</dbReference>
<dbReference type="InParanoid" id="A0A067PNZ6"/>
<dbReference type="OrthoDB" id="2965483at2759"/>
<protein>
    <submittedName>
        <fullName evidence="1">Uncharacterized protein</fullName>
    </submittedName>
</protein>
<name>A0A067PNZ6_9AGAM</name>
<dbReference type="Proteomes" id="UP000027265">
    <property type="component" value="Unassembled WGS sequence"/>
</dbReference>
<sequence length="224" mass="24669">MWKRPEGESRGDITSLNPRSLADNLADASLHRLSIATFPNLWENLEQDFDSMSTMTERPADHSPSIETTALPAHTGPLAVPVDDVMFKALVTSTSTSVEDSSPGSSARSTRPQTISELVQRALEEPFDSFKELNDYLRAAEKARDAGRDAIIACDLENAFVQFAKAATIVLEWLPAHRDYTTLLTPSQKHNLGLVRTPYPFTVGWSVGAGEIRLVAWDGEAGWR</sequence>